<keyword evidence="4" id="KW-0560">Oxidoreductase</keyword>
<dbReference type="Gene3D" id="3.50.50.60">
    <property type="entry name" value="FAD/NAD(P)-binding domain"/>
    <property type="match status" value="1"/>
</dbReference>
<dbReference type="Pfam" id="PF01494">
    <property type="entry name" value="FAD_binding_3"/>
    <property type="match status" value="1"/>
</dbReference>
<keyword evidence="5" id="KW-1185">Reference proteome</keyword>
<reference evidence="4 5" key="1">
    <citation type="submission" date="2017-06" db="EMBL/GenBank/DDBJ databases">
        <authorList>
            <person name="Kim H.J."/>
            <person name="Triplett B.A."/>
        </authorList>
    </citation>
    <scope>NUCLEOTIDE SEQUENCE [LARGE SCALE GENOMIC DNA]</scope>
    <source>
        <strain evidence="4 5">CGMCC 4.5593</strain>
    </source>
</reference>
<evidence type="ECO:0000313" key="5">
    <source>
        <dbReference type="Proteomes" id="UP000198362"/>
    </source>
</evidence>
<dbReference type="PRINTS" id="PR00420">
    <property type="entry name" value="RNGMNOXGNASE"/>
</dbReference>
<protein>
    <submittedName>
        <fullName evidence="4">2,4-dichlorophenol 6-monooxygenase</fullName>
    </submittedName>
</protein>
<dbReference type="Proteomes" id="UP000198362">
    <property type="component" value="Unassembled WGS sequence"/>
</dbReference>
<dbReference type="InterPro" id="IPR036188">
    <property type="entry name" value="FAD/NAD-bd_sf"/>
</dbReference>
<dbReference type="Pfam" id="PF21274">
    <property type="entry name" value="Rng_hyd_C"/>
    <property type="match status" value="1"/>
</dbReference>
<feature type="domain" description="FAD-binding" evidence="3">
    <location>
        <begin position="3"/>
        <end position="364"/>
    </location>
</feature>
<keyword evidence="2" id="KW-0274">FAD</keyword>
<dbReference type="PANTHER" id="PTHR43004:SF8">
    <property type="entry name" value="FAD-BINDING DOMAIN-CONTAINING PROTEIN-RELATED"/>
    <property type="match status" value="1"/>
</dbReference>
<evidence type="ECO:0000256" key="1">
    <source>
        <dbReference type="ARBA" id="ARBA00022630"/>
    </source>
</evidence>
<keyword evidence="1" id="KW-0285">Flavoprotein</keyword>
<dbReference type="PANTHER" id="PTHR43004">
    <property type="entry name" value="TRK SYSTEM POTASSIUM UPTAKE PROTEIN"/>
    <property type="match status" value="1"/>
</dbReference>
<accession>A0A239N569</accession>
<evidence type="ECO:0000256" key="2">
    <source>
        <dbReference type="ARBA" id="ARBA00022827"/>
    </source>
</evidence>
<dbReference type="Gene3D" id="3.40.30.120">
    <property type="match status" value="1"/>
</dbReference>
<dbReference type="AlphaFoldDB" id="A0A239N569"/>
<evidence type="ECO:0000313" key="4">
    <source>
        <dbReference type="EMBL" id="SNT49613.1"/>
    </source>
</evidence>
<dbReference type="SUPFAM" id="SSF51905">
    <property type="entry name" value="FAD/NAD(P)-binding domain"/>
    <property type="match status" value="1"/>
</dbReference>
<name>A0A239N569_9ACTN</name>
<dbReference type="InterPro" id="IPR050641">
    <property type="entry name" value="RIFMO-like"/>
</dbReference>
<proteinExistence type="predicted"/>
<keyword evidence="4" id="KW-0503">Monooxygenase</keyword>
<evidence type="ECO:0000259" key="3">
    <source>
        <dbReference type="Pfam" id="PF01494"/>
    </source>
</evidence>
<organism evidence="4 5">
    <name type="scientific">Asanoa hainanensis</name>
    <dbReference type="NCBI Taxonomy" id="560556"/>
    <lineage>
        <taxon>Bacteria</taxon>
        <taxon>Bacillati</taxon>
        <taxon>Actinomycetota</taxon>
        <taxon>Actinomycetes</taxon>
        <taxon>Micromonosporales</taxon>
        <taxon>Micromonosporaceae</taxon>
        <taxon>Asanoa</taxon>
    </lineage>
</organism>
<dbReference type="GO" id="GO:0071949">
    <property type="term" value="F:FAD binding"/>
    <property type="evidence" value="ECO:0007669"/>
    <property type="project" value="InterPro"/>
</dbReference>
<dbReference type="EMBL" id="FZPH01000007">
    <property type="protein sequence ID" value="SNT49613.1"/>
    <property type="molecule type" value="Genomic_DNA"/>
</dbReference>
<dbReference type="InterPro" id="IPR002938">
    <property type="entry name" value="FAD-bd"/>
</dbReference>
<dbReference type="GO" id="GO:0016709">
    <property type="term" value="F:oxidoreductase activity, acting on paired donors, with incorporation or reduction of molecular oxygen, NAD(P)H as one donor, and incorporation of one atom of oxygen"/>
    <property type="evidence" value="ECO:0007669"/>
    <property type="project" value="UniProtKB-ARBA"/>
</dbReference>
<gene>
    <name evidence="4" type="ORF">SAMN05421812_107228</name>
</gene>
<dbReference type="Gene3D" id="3.30.9.10">
    <property type="entry name" value="D-Amino Acid Oxidase, subunit A, domain 2"/>
    <property type="match status" value="1"/>
</dbReference>
<sequence length="581" mass="62589">MTTDVLVVGSGPAGAGAALLLSTLGIPNIMITKYRWTANTPRSHITNQRAMEVFRDTGIEDQVLADATPHHLMGDTVFCTSIAGEEIGRILTWGTHPGRRGDYQLASPCLPVDIPQTYLEPILVRNATQRGTQARFSTEYVSHQQDADGVDVTVRDRLTGQVYSIRAKYLVGADGARSQVAADLDLPMEGAMDIAGSMNITFKADLAAYVGHRPSILYWVIQPGSNVGGIGAGLVRTVRPWNEWLIVWGYDINEPPVVDDAAATAIVRNLVGLPDLEVEITGTSLWGNNEMYATRLHSGRVFCVGDAVHRHPPSNGLGSNTSIQDSYNLAWKLAAVLRGQAAPSLLDTFTAERAPVAQQIVKRANKSSREFVQFFEVLGLLDAEDEAEMAARIEERKANTPAGAAKRAALVSAMELKHYEFNAHGVELGQFYASTAVVPDGSSRPAPSRDAELYFEPSTVPGAKLPHVWVGDARHRVSTLDLAPLTRFTLFTGIAGEPWVGAAAKVGQELGVPLEAVVIGPGRAATDLYFDWARVREVAEDGAILVRPDKHIGWRSMALAADPYTALRSGLASILGRSGDA</sequence>